<keyword evidence="4 6" id="KW-1133">Transmembrane helix</keyword>
<name>A0A942TRT1_9BACI</name>
<keyword evidence="9" id="KW-1185">Reference proteome</keyword>
<dbReference type="Proteomes" id="UP000682713">
    <property type="component" value="Unassembled WGS sequence"/>
</dbReference>
<sequence>MITIYFLLFSALFFTLFVGGILSLLYKKEIIISKRISHYFNIDTKKEKEETKQRKQNQPKFLFLKTVSDQIKKFLDQKTTTSSKKDLEKKLREAGYPLKLSPIDFRFLQLIIGGALFFIFYLLLNKSDANPFSSTLLAGIVAALGMYYPAFYLSVIIKKRRLEIQKKMPDFFDMVNLSIEAGMGLDASLLKVCNQMKGPLSEEFLQTLEDMKLGKSRREAFSDLRARVPVHQFQGVITSLIQADMLGVGMAKVLRTLTERIREQRTQLAREQAMKAPVKMVFPMMLFIFPAIFIVLMGPLVIYLIQNVF</sequence>
<dbReference type="Gene3D" id="1.20.81.30">
    <property type="entry name" value="Type II secretion system (T2SS), domain F"/>
    <property type="match status" value="1"/>
</dbReference>
<dbReference type="Pfam" id="PF00482">
    <property type="entry name" value="T2SSF"/>
    <property type="match status" value="1"/>
</dbReference>
<dbReference type="InterPro" id="IPR018076">
    <property type="entry name" value="T2SS_GspF_dom"/>
</dbReference>
<dbReference type="PANTHER" id="PTHR35007">
    <property type="entry name" value="INTEGRAL MEMBRANE PROTEIN-RELATED"/>
    <property type="match status" value="1"/>
</dbReference>
<evidence type="ECO:0000259" key="7">
    <source>
        <dbReference type="Pfam" id="PF00482"/>
    </source>
</evidence>
<protein>
    <submittedName>
        <fullName evidence="8">Type II secretion system F family protein</fullName>
    </submittedName>
</protein>
<feature type="transmembrane region" description="Helical" evidence="6">
    <location>
        <begin position="6"/>
        <end position="26"/>
    </location>
</feature>
<gene>
    <name evidence="8" type="ORF">KHA93_15095</name>
</gene>
<reference evidence="8 9" key="1">
    <citation type="submission" date="2021-05" db="EMBL/GenBank/DDBJ databases">
        <title>Novel Bacillus species.</title>
        <authorList>
            <person name="Liu G."/>
        </authorList>
    </citation>
    <scope>NUCLEOTIDE SEQUENCE [LARGE SCALE GENOMIC DNA]</scope>
    <source>
        <strain evidence="8 9">FJAT-49732</strain>
    </source>
</reference>
<keyword evidence="3 6" id="KW-0812">Transmembrane</keyword>
<evidence type="ECO:0000256" key="2">
    <source>
        <dbReference type="ARBA" id="ARBA00022475"/>
    </source>
</evidence>
<feature type="domain" description="Type II secretion system protein GspF" evidence="7">
    <location>
        <begin position="171"/>
        <end position="297"/>
    </location>
</feature>
<feature type="transmembrane region" description="Helical" evidence="6">
    <location>
        <begin position="107"/>
        <end position="124"/>
    </location>
</feature>
<keyword evidence="5 6" id="KW-0472">Membrane</keyword>
<dbReference type="RefSeq" id="WP_213111489.1">
    <property type="nucleotide sequence ID" value="NZ_JAGYPJ010000001.1"/>
</dbReference>
<evidence type="ECO:0000313" key="8">
    <source>
        <dbReference type="EMBL" id="MBS4200962.1"/>
    </source>
</evidence>
<comment type="caution">
    <text evidence="8">The sequence shown here is derived from an EMBL/GenBank/DDBJ whole genome shotgun (WGS) entry which is preliminary data.</text>
</comment>
<proteinExistence type="predicted"/>
<feature type="transmembrane region" description="Helical" evidence="6">
    <location>
        <begin position="280"/>
        <end position="305"/>
    </location>
</feature>
<feature type="transmembrane region" description="Helical" evidence="6">
    <location>
        <begin position="136"/>
        <end position="157"/>
    </location>
</feature>
<keyword evidence="2" id="KW-1003">Cell membrane</keyword>
<evidence type="ECO:0000256" key="3">
    <source>
        <dbReference type="ARBA" id="ARBA00022692"/>
    </source>
</evidence>
<dbReference type="GO" id="GO:0005886">
    <property type="term" value="C:plasma membrane"/>
    <property type="evidence" value="ECO:0007669"/>
    <property type="project" value="UniProtKB-SubCell"/>
</dbReference>
<dbReference type="InterPro" id="IPR042094">
    <property type="entry name" value="T2SS_GspF_sf"/>
</dbReference>
<accession>A0A942TRT1</accession>
<organism evidence="8 9">
    <name type="scientific">Lederbergia citrisecunda</name>
    <dbReference type="NCBI Taxonomy" id="2833583"/>
    <lineage>
        <taxon>Bacteria</taxon>
        <taxon>Bacillati</taxon>
        <taxon>Bacillota</taxon>
        <taxon>Bacilli</taxon>
        <taxon>Bacillales</taxon>
        <taxon>Bacillaceae</taxon>
        <taxon>Lederbergia</taxon>
    </lineage>
</organism>
<evidence type="ECO:0000256" key="4">
    <source>
        <dbReference type="ARBA" id="ARBA00022989"/>
    </source>
</evidence>
<evidence type="ECO:0000256" key="1">
    <source>
        <dbReference type="ARBA" id="ARBA00004651"/>
    </source>
</evidence>
<dbReference type="EMBL" id="JAGYPJ010000001">
    <property type="protein sequence ID" value="MBS4200962.1"/>
    <property type="molecule type" value="Genomic_DNA"/>
</dbReference>
<dbReference type="AlphaFoldDB" id="A0A942TRT1"/>
<evidence type="ECO:0000313" key="9">
    <source>
        <dbReference type="Proteomes" id="UP000682713"/>
    </source>
</evidence>
<evidence type="ECO:0000256" key="5">
    <source>
        <dbReference type="ARBA" id="ARBA00023136"/>
    </source>
</evidence>
<comment type="subcellular location">
    <subcellularLocation>
        <location evidence="1">Cell membrane</location>
        <topology evidence="1">Multi-pass membrane protein</topology>
    </subcellularLocation>
</comment>
<evidence type="ECO:0000256" key="6">
    <source>
        <dbReference type="SAM" id="Phobius"/>
    </source>
</evidence>
<dbReference type="PANTHER" id="PTHR35007:SF2">
    <property type="entry name" value="PILUS ASSEMBLE PROTEIN"/>
    <property type="match status" value="1"/>
</dbReference>